<sequence length="125" mass="13949">MATNMHRLAEENAVVKNILENLQNQQASSRGMQARSQGRQNGTSNVINKCRKKGTYDVFPLSQICTTHIAVLYICIGHGKKVQTNNGRGRLLPRVVEMTTGTRRPPRDLPQLILPRTIAGSKEKK</sequence>
<keyword evidence="3" id="KW-1185">Reference proteome</keyword>
<protein>
    <submittedName>
        <fullName evidence="2">Uncharacterized protein</fullName>
    </submittedName>
</protein>
<gene>
    <name evidence="2" type="ORF">Fot_15448</name>
</gene>
<feature type="region of interest" description="Disordered" evidence="1">
    <location>
        <begin position="25"/>
        <end position="46"/>
    </location>
</feature>
<evidence type="ECO:0000313" key="3">
    <source>
        <dbReference type="Proteomes" id="UP001604277"/>
    </source>
</evidence>
<dbReference type="Proteomes" id="UP001604277">
    <property type="component" value="Unassembled WGS sequence"/>
</dbReference>
<dbReference type="EMBL" id="JBFOLJ010000004">
    <property type="protein sequence ID" value="KAL2546215.1"/>
    <property type="molecule type" value="Genomic_DNA"/>
</dbReference>
<proteinExistence type="predicted"/>
<dbReference type="AlphaFoldDB" id="A0ABD1WCT5"/>
<comment type="caution">
    <text evidence="2">The sequence shown here is derived from an EMBL/GenBank/DDBJ whole genome shotgun (WGS) entry which is preliminary data.</text>
</comment>
<organism evidence="2 3">
    <name type="scientific">Forsythia ovata</name>
    <dbReference type="NCBI Taxonomy" id="205694"/>
    <lineage>
        <taxon>Eukaryota</taxon>
        <taxon>Viridiplantae</taxon>
        <taxon>Streptophyta</taxon>
        <taxon>Embryophyta</taxon>
        <taxon>Tracheophyta</taxon>
        <taxon>Spermatophyta</taxon>
        <taxon>Magnoliopsida</taxon>
        <taxon>eudicotyledons</taxon>
        <taxon>Gunneridae</taxon>
        <taxon>Pentapetalae</taxon>
        <taxon>asterids</taxon>
        <taxon>lamiids</taxon>
        <taxon>Lamiales</taxon>
        <taxon>Oleaceae</taxon>
        <taxon>Forsythieae</taxon>
        <taxon>Forsythia</taxon>
    </lineage>
</organism>
<evidence type="ECO:0000256" key="1">
    <source>
        <dbReference type="SAM" id="MobiDB-lite"/>
    </source>
</evidence>
<name>A0ABD1WCT5_9LAMI</name>
<accession>A0ABD1WCT5</accession>
<reference evidence="3" key="1">
    <citation type="submission" date="2024-07" db="EMBL/GenBank/DDBJ databases">
        <title>Two chromosome-level genome assemblies of Korean endemic species Abeliophyllum distichum and Forsythia ovata (Oleaceae).</title>
        <authorList>
            <person name="Jang H."/>
        </authorList>
    </citation>
    <scope>NUCLEOTIDE SEQUENCE [LARGE SCALE GENOMIC DNA]</scope>
</reference>
<evidence type="ECO:0000313" key="2">
    <source>
        <dbReference type="EMBL" id="KAL2546215.1"/>
    </source>
</evidence>